<sequence length="177" mass="20198">MERYGGGAISVSDYDPAWPEMFEQERARLQSVLGTPILTIEHMGSTAVPGLAAKPIIDLLVGVRQLTEVRSHCIEQLQALGYTYIPQYESWLPDELFFRKGVPGPWTHHVHVMELSNPRWEAFLSFRDYLRAHPDAASEYGDLKRSLAVAFKDDIVGYRNAKHDFVVAALRKRREDE</sequence>
<gene>
    <name evidence="1" type="ORF">G6N73_23540</name>
</gene>
<dbReference type="InterPro" id="IPR007344">
    <property type="entry name" value="GrpB/CoaE"/>
</dbReference>
<evidence type="ECO:0000313" key="2">
    <source>
        <dbReference type="Proteomes" id="UP001642900"/>
    </source>
</evidence>
<evidence type="ECO:0000313" key="1">
    <source>
        <dbReference type="EMBL" id="NGO54083.1"/>
    </source>
</evidence>
<protein>
    <submittedName>
        <fullName evidence="1">GrpB family protein</fullName>
    </submittedName>
</protein>
<dbReference type="Pfam" id="PF04229">
    <property type="entry name" value="GrpB"/>
    <property type="match status" value="1"/>
</dbReference>
<dbReference type="PANTHER" id="PTHR34822:SF1">
    <property type="entry name" value="GRPB FAMILY PROTEIN"/>
    <property type="match status" value="1"/>
</dbReference>
<dbReference type="InterPro" id="IPR043519">
    <property type="entry name" value="NT_sf"/>
</dbReference>
<dbReference type="RefSeq" id="WP_165032075.1">
    <property type="nucleotide sequence ID" value="NZ_JAAKZF010000043.1"/>
</dbReference>
<dbReference type="EMBL" id="JAAKZF010000043">
    <property type="protein sequence ID" value="NGO54083.1"/>
    <property type="molecule type" value="Genomic_DNA"/>
</dbReference>
<dbReference type="Gene3D" id="3.30.460.10">
    <property type="entry name" value="Beta Polymerase, domain 2"/>
    <property type="match status" value="1"/>
</dbReference>
<comment type="caution">
    <text evidence="1">The sequence shown here is derived from an EMBL/GenBank/DDBJ whole genome shotgun (WGS) entry which is preliminary data.</text>
</comment>
<dbReference type="SUPFAM" id="SSF81301">
    <property type="entry name" value="Nucleotidyltransferase"/>
    <property type="match status" value="1"/>
</dbReference>
<dbReference type="Proteomes" id="UP001642900">
    <property type="component" value="Unassembled WGS sequence"/>
</dbReference>
<reference evidence="1 2" key="1">
    <citation type="submission" date="2020-02" db="EMBL/GenBank/DDBJ databases">
        <title>Genome sequence of strain CCNWXJ40-4.</title>
        <authorList>
            <person name="Gao J."/>
            <person name="Sun J."/>
        </authorList>
    </citation>
    <scope>NUCLEOTIDE SEQUENCE [LARGE SCALE GENOMIC DNA]</scope>
    <source>
        <strain evidence="1 2">CCNWXJ 40-4</strain>
    </source>
</reference>
<organism evidence="1 2">
    <name type="scientific">Allomesorhizobium camelthorni</name>
    <dbReference type="NCBI Taxonomy" id="475069"/>
    <lineage>
        <taxon>Bacteria</taxon>
        <taxon>Pseudomonadati</taxon>
        <taxon>Pseudomonadota</taxon>
        <taxon>Alphaproteobacteria</taxon>
        <taxon>Hyphomicrobiales</taxon>
        <taxon>Phyllobacteriaceae</taxon>
        <taxon>Allomesorhizobium</taxon>
    </lineage>
</organism>
<keyword evidence="2" id="KW-1185">Reference proteome</keyword>
<proteinExistence type="predicted"/>
<dbReference type="PANTHER" id="PTHR34822">
    <property type="entry name" value="GRPB DOMAIN PROTEIN (AFU_ORTHOLOGUE AFUA_1G01530)"/>
    <property type="match status" value="1"/>
</dbReference>
<dbReference type="AlphaFoldDB" id="A0A6G4WIQ7"/>
<accession>A0A6G4WIQ7</accession>
<name>A0A6G4WIQ7_9HYPH</name>